<evidence type="ECO:0000256" key="14">
    <source>
        <dbReference type="ARBA" id="ARBA00083640"/>
    </source>
</evidence>
<keyword evidence="2 15" id="KW-0963">Cytoplasm</keyword>
<keyword evidence="4 15" id="KW-0012">Acyltransferase</keyword>
<dbReference type="PANTHER" id="PTHR30098:SF2">
    <property type="entry name" value="LEUCYL_PHENYLALANYL-TRNA--PROTEIN TRANSFERASE"/>
    <property type="match status" value="1"/>
</dbReference>
<comment type="catalytic activity">
    <reaction evidence="6 15">
        <text>N-terminal L-arginyl-[protein] + L-leucyl-tRNA(Leu) = N-terminal L-leucyl-L-arginyl-[protein] + tRNA(Leu) + H(+)</text>
        <dbReference type="Rhea" id="RHEA:50416"/>
        <dbReference type="Rhea" id="RHEA-COMP:9613"/>
        <dbReference type="Rhea" id="RHEA-COMP:9622"/>
        <dbReference type="Rhea" id="RHEA-COMP:12672"/>
        <dbReference type="Rhea" id="RHEA-COMP:12673"/>
        <dbReference type="ChEBI" id="CHEBI:15378"/>
        <dbReference type="ChEBI" id="CHEBI:64719"/>
        <dbReference type="ChEBI" id="CHEBI:78442"/>
        <dbReference type="ChEBI" id="CHEBI:78494"/>
        <dbReference type="ChEBI" id="CHEBI:133044"/>
        <dbReference type="EC" id="2.3.2.6"/>
    </reaction>
</comment>
<name>A0A2P7R7K4_9GAMM</name>
<dbReference type="EMBL" id="PXYG01000002">
    <property type="protein sequence ID" value="PSJ46173.1"/>
    <property type="molecule type" value="Genomic_DNA"/>
</dbReference>
<proteinExistence type="inferred from homology"/>
<evidence type="ECO:0000256" key="11">
    <source>
        <dbReference type="ARBA" id="ARBA00074372"/>
    </source>
</evidence>
<dbReference type="HAMAP" id="MF_00688">
    <property type="entry name" value="Leu_Phe_trans"/>
    <property type="match status" value="1"/>
</dbReference>
<comment type="caution">
    <text evidence="16">The sequence shown here is derived from an EMBL/GenBank/DDBJ whole genome shotgun (WGS) entry which is preliminary data.</text>
</comment>
<evidence type="ECO:0000256" key="3">
    <source>
        <dbReference type="ARBA" id="ARBA00022679"/>
    </source>
</evidence>
<evidence type="ECO:0000256" key="7">
    <source>
        <dbReference type="ARBA" id="ARBA00051538"/>
    </source>
</evidence>
<dbReference type="RefSeq" id="WP_106728791.1">
    <property type="nucleotide sequence ID" value="NZ_PXYG01000002.1"/>
</dbReference>
<evidence type="ECO:0000256" key="15">
    <source>
        <dbReference type="HAMAP-Rule" id="MF_00688"/>
    </source>
</evidence>
<dbReference type="Gene3D" id="3.40.630.70">
    <property type="entry name" value="Leucyl/phenylalanyl-tRNA-protein transferase, C-terminal domain"/>
    <property type="match status" value="1"/>
</dbReference>
<evidence type="ECO:0000256" key="10">
    <source>
        <dbReference type="ARBA" id="ARBA00066767"/>
    </source>
</evidence>
<evidence type="ECO:0000256" key="5">
    <source>
        <dbReference type="ARBA" id="ARBA00050607"/>
    </source>
</evidence>
<dbReference type="OrthoDB" id="9790282at2"/>
<evidence type="ECO:0000256" key="13">
    <source>
        <dbReference type="ARBA" id="ARBA00077165"/>
    </source>
</evidence>
<comment type="function">
    <text evidence="8 15">Functions in the N-end rule pathway of protein degradation where it conjugates Leu, Phe and, less efficiently, Met from aminoacyl-tRNAs to the N-termini of proteins containing an N-terminal arginine or lysine.</text>
</comment>
<dbReference type="FunFam" id="3.30.70.3550:FF:000001">
    <property type="entry name" value="Leucyl/phenylalanyl-tRNA--protein transferase"/>
    <property type="match status" value="1"/>
</dbReference>
<protein>
    <recommendedName>
        <fullName evidence="11 15">Leucyl/phenylalanyl-tRNA--protein transferase</fullName>
        <ecNumber evidence="10 15">2.3.2.6</ecNumber>
    </recommendedName>
    <alternativeName>
        <fullName evidence="12 15">L/F-transferase</fullName>
    </alternativeName>
    <alternativeName>
        <fullName evidence="13 15">Leucyltransferase</fullName>
    </alternativeName>
    <alternativeName>
        <fullName evidence="14 15">Phenyalanyltransferase</fullName>
    </alternativeName>
</protein>
<dbReference type="InterPro" id="IPR004616">
    <property type="entry name" value="Leu/Phe-tRNA_Trfase"/>
</dbReference>
<dbReference type="FunFam" id="3.40.630.70:FF:000001">
    <property type="entry name" value="Leucyl/phenylalanyl-tRNA--protein transferase"/>
    <property type="match status" value="1"/>
</dbReference>
<dbReference type="Pfam" id="PF03588">
    <property type="entry name" value="Leu_Phe_trans"/>
    <property type="match status" value="1"/>
</dbReference>
<sequence length="233" mass="26744">MTILMQLDDSLWFPDPALALEDPNGLLAIGGDLRPARLLLAYRMGIFPWFDRSQPLLWWSPDPRAVLEPDRLHVSRSLAKLARRQHYHLTINTAFERVIHQCRALREHHQGTWITAEIEQAYCRLHRQGQAHSIEVWQQQRLVAGLYGISLGRLFCGESMFNTVNNGSKLAMLGLCRHFSRHDGALIDCQLPNPHLTSLGVTTWPRARFLHKLKELQQQPVADPCWQPGELVL</sequence>
<gene>
    <name evidence="15" type="primary">aat</name>
    <name evidence="16" type="ORF">C7H85_05885</name>
</gene>
<evidence type="ECO:0000313" key="17">
    <source>
        <dbReference type="Proteomes" id="UP000240243"/>
    </source>
</evidence>
<evidence type="ECO:0000256" key="4">
    <source>
        <dbReference type="ARBA" id="ARBA00023315"/>
    </source>
</evidence>
<dbReference type="GO" id="GO:0005737">
    <property type="term" value="C:cytoplasm"/>
    <property type="evidence" value="ECO:0007669"/>
    <property type="project" value="UniProtKB-SubCell"/>
</dbReference>
<evidence type="ECO:0000256" key="12">
    <source>
        <dbReference type="ARBA" id="ARBA00077136"/>
    </source>
</evidence>
<organism evidence="16 17">
    <name type="scientific">Zobellella endophytica</name>
    <dbReference type="NCBI Taxonomy" id="2116700"/>
    <lineage>
        <taxon>Bacteria</taxon>
        <taxon>Pseudomonadati</taxon>
        <taxon>Pseudomonadota</taxon>
        <taxon>Gammaproteobacteria</taxon>
        <taxon>Aeromonadales</taxon>
        <taxon>Aeromonadaceae</taxon>
        <taxon>Zobellella</taxon>
    </lineage>
</organism>
<dbReference type="Proteomes" id="UP000240243">
    <property type="component" value="Unassembled WGS sequence"/>
</dbReference>
<evidence type="ECO:0000313" key="16">
    <source>
        <dbReference type="EMBL" id="PSJ46173.1"/>
    </source>
</evidence>
<dbReference type="GO" id="GO:0030163">
    <property type="term" value="P:protein catabolic process"/>
    <property type="evidence" value="ECO:0007669"/>
    <property type="project" value="UniProtKB-UniRule"/>
</dbReference>
<comment type="subcellular location">
    <subcellularLocation>
        <location evidence="1 15">Cytoplasm</location>
    </subcellularLocation>
</comment>
<dbReference type="NCBIfam" id="TIGR00667">
    <property type="entry name" value="aat"/>
    <property type="match status" value="1"/>
</dbReference>
<comment type="catalytic activity">
    <reaction evidence="7 15">
        <text>N-terminal L-lysyl-[protein] + L-leucyl-tRNA(Leu) = N-terminal L-leucyl-L-lysyl-[protein] + tRNA(Leu) + H(+)</text>
        <dbReference type="Rhea" id="RHEA:12340"/>
        <dbReference type="Rhea" id="RHEA-COMP:9613"/>
        <dbReference type="Rhea" id="RHEA-COMP:9622"/>
        <dbReference type="Rhea" id="RHEA-COMP:12670"/>
        <dbReference type="Rhea" id="RHEA-COMP:12671"/>
        <dbReference type="ChEBI" id="CHEBI:15378"/>
        <dbReference type="ChEBI" id="CHEBI:65249"/>
        <dbReference type="ChEBI" id="CHEBI:78442"/>
        <dbReference type="ChEBI" id="CHEBI:78494"/>
        <dbReference type="ChEBI" id="CHEBI:133043"/>
        <dbReference type="EC" id="2.3.2.6"/>
    </reaction>
</comment>
<dbReference type="SUPFAM" id="SSF55729">
    <property type="entry name" value="Acyl-CoA N-acyltransferases (Nat)"/>
    <property type="match status" value="1"/>
</dbReference>
<keyword evidence="17" id="KW-1185">Reference proteome</keyword>
<keyword evidence="3 15" id="KW-0808">Transferase</keyword>
<dbReference type="GO" id="GO:0008914">
    <property type="term" value="F:leucyl-tRNA--protein transferase activity"/>
    <property type="evidence" value="ECO:0007669"/>
    <property type="project" value="UniProtKB-UniRule"/>
</dbReference>
<evidence type="ECO:0000256" key="1">
    <source>
        <dbReference type="ARBA" id="ARBA00004496"/>
    </source>
</evidence>
<evidence type="ECO:0000256" key="9">
    <source>
        <dbReference type="ARBA" id="ARBA00061535"/>
    </source>
</evidence>
<dbReference type="EC" id="2.3.2.6" evidence="10 15"/>
<evidence type="ECO:0000256" key="8">
    <source>
        <dbReference type="ARBA" id="ARBA00054043"/>
    </source>
</evidence>
<dbReference type="InterPro" id="IPR042221">
    <property type="entry name" value="Leu/Phe-tRNA_Trfase_N"/>
</dbReference>
<reference evidence="16 17" key="1">
    <citation type="submission" date="2018-03" db="EMBL/GenBank/DDBJ databases">
        <title>The draft genome of Zobellella sp. 59N8.</title>
        <authorList>
            <person name="Liu L."/>
            <person name="Li L."/>
            <person name="Zhang X."/>
            <person name="Liang L."/>
            <person name="Wang T."/>
        </authorList>
    </citation>
    <scope>NUCLEOTIDE SEQUENCE [LARGE SCALE GENOMIC DNA]</scope>
    <source>
        <strain evidence="16 17">59N8</strain>
    </source>
</reference>
<dbReference type="AlphaFoldDB" id="A0A2P7R7K4"/>
<evidence type="ECO:0000256" key="6">
    <source>
        <dbReference type="ARBA" id="ARBA00050652"/>
    </source>
</evidence>
<dbReference type="PANTHER" id="PTHR30098">
    <property type="entry name" value="LEUCYL/PHENYLALANYL-TRNA--PROTEIN TRANSFERASE"/>
    <property type="match status" value="1"/>
</dbReference>
<dbReference type="InterPro" id="IPR016181">
    <property type="entry name" value="Acyl_CoA_acyltransferase"/>
</dbReference>
<evidence type="ECO:0000256" key="2">
    <source>
        <dbReference type="ARBA" id="ARBA00022490"/>
    </source>
</evidence>
<comment type="similarity">
    <text evidence="9 15">Belongs to the L/F-transferase family.</text>
</comment>
<dbReference type="InterPro" id="IPR042203">
    <property type="entry name" value="Leu/Phe-tRNA_Trfase_C"/>
</dbReference>
<comment type="catalytic activity">
    <reaction evidence="5 15">
        <text>L-phenylalanyl-tRNA(Phe) + an N-terminal L-alpha-aminoacyl-[protein] = an N-terminal L-phenylalanyl-L-alpha-aminoacyl-[protein] + tRNA(Phe)</text>
        <dbReference type="Rhea" id="RHEA:43632"/>
        <dbReference type="Rhea" id="RHEA-COMP:9668"/>
        <dbReference type="Rhea" id="RHEA-COMP:9699"/>
        <dbReference type="Rhea" id="RHEA-COMP:10636"/>
        <dbReference type="Rhea" id="RHEA-COMP:10637"/>
        <dbReference type="ChEBI" id="CHEBI:78442"/>
        <dbReference type="ChEBI" id="CHEBI:78531"/>
        <dbReference type="ChEBI" id="CHEBI:78597"/>
        <dbReference type="ChEBI" id="CHEBI:83561"/>
        <dbReference type="EC" id="2.3.2.6"/>
    </reaction>
</comment>
<dbReference type="Gene3D" id="3.30.70.3550">
    <property type="entry name" value="Leucyl/phenylalanyl-tRNA-protein transferase, N-terminal domain"/>
    <property type="match status" value="1"/>
</dbReference>
<accession>A0A2P7R7K4</accession>